<name>A0A9P5XFR6_9AGAR</name>
<evidence type="ECO:0000313" key="1">
    <source>
        <dbReference type="EMBL" id="KAF9450139.1"/>
    </source>
</evidence>
<reference evidence="1" key="1">
    <citation type="submission" date="2020-11" db="EMBL/GenBank/DDBJ databases">
        <authorList>
            <consortium name="DOE Joint Genome Institute"/>
            <person name="Ahrendt S."/>
            <person name="Riley R."/>
            <person name="Andreopoulos W."/>
            <person name="Labutti K."/>
            <person name="Pangilinan J."/>
            <person name="Ruiz-Duenas F.J."/>
            <person name="Barrasa J.M."/>
            <person name="Sanchez-Garcia M."/>
            <person name="Camarero S."/>
            <person name="Miyauchi S."/>
            <person name="Serrano A."/>
            <person name="Linde D."/>
            <person name="Babiker R."/>
            <person name="Drula E."/>
            <person name="Ayuso-Fernandez I."/>
            <person name="Pacheco R."/>
            <person name="Padilla G."/>
            <person name="Ferreira P."/>
            <person name="Barriuso J."/>
            <person name="Kellner H."/>
            <person name="Castanera R."/>
            <person name="Alfaro M."/>
            <person name="Ramirez L."/>
            <person name="Pisabarro A.G."/>
            <person name="Kuo A."/>
            <person name="Tritt A."/>
            <person name="Lipzen A."/>
            <person name="He G."/>
            <person name="Yan M."/>
            <person name="Ng V."/>
            <person name="Cullen D."/>
            <person name="Martin F."/>
            <person name="Rosso M.-N."/>
            <person name="Henrissat B."/>
            <person name="Hibbett D."/>
            <person name="Martinez A.T."/>
            <person name="Grigoriev I.V."/>
        </authorList>
    </citation>
    <scope>NUCLEOTIDE SEQUENCE</scope>
    <source>
        <strain evidence="1">MF-IS2</strain>
    </source>
</reference>
<keyword evidence="2" id="KW-1185">Reference proteome</keyword>
<organism evidence="1 2">
    <name type="scientific">Macrolepiota fuliginosa MF-IS2</name>
    <dbReference type="NCBI Taxonomy" id="1400762"/>
    <lineage>
        <taxon>Eukaryota</taxon>
        <taxon>Fungi</taxon>
        <taxon>Dikarya</taxon>
        <taxon>Basidiomycota</taxon>
        <taxon>Agaricomycotina</taxon>
        <taxon>Agaricomycetes</taxon>
        <taxon>Agaricomycetidae</taxon>
        <taxon>Agaricales</taxon>
        <taxon>Agaricineae</taxon>
        <taxon>Agaricaceae</taxon>
        <taxon>Macrolepiota</taxon>
    </lineage>
</organism>
<evidence type="ECO:0000313" key="2">
    <source>
        <dbReference type="Proteomes" id="UP000807342"/>
    </source>
</evidence>
<accession>A0A9P5XFR6</accession>
<dbReference type="AlphaFoldDB" id="A0A9P5XFR6"/>
<protein>
    <submittedName>
        <fullName evidence="1">Uncharacterized protein</fullName>
    </submittedName>
</protein>
<dbReference type="OrthoDB" id="10037289at2759"/>
<sequence>MSGASSSKVLPQGYTFMSPELFISKRAQGILLDLLDKAETRNPDAFDMYIYNDYFPYAIHNLIESTFGTVKSKVNKKDWVEAFYAIEALTVFFEFESTWTTCDDGDLTRSTDKLYGALLLTILKGLKDTNQLTTEVFPNLESILSAAYTFGELMKTISCKSEYTTACKAIANSLFKETTAADRALYEARLREHVASLEDPDESKEVLEGVEEYLKKVKKEKVVWYMKGKIGKAEIKNTGLTKAWNDYRGKAPPVPFRGPPEWDLSKWTEKDKKAFSFDADDD</sequence>
<proteinExistence type="predicted"/>
<comment type="caution">
    <text evidence="1">The sequence shown here is derived from an EMBL/GenBank/DDBJ whole genome shotgun (WGS) entry which is preliminary data.</text>
</comment>
<dbReference type="Proteomes" id="UP000807342">
    <property type="component" value="Unassembled WGS sequence"/>
</dbReference>
<dbReference type="EMBL" id="MU151111">
    <property type="protein sequence ID" value="KAF9450139.1"/>
    <property type="molecule type" value="Genomic_DNA"/>
</dbReference>
<gene>
    <name evidence="1" type="ORF">P691DRAFT_495711</name>
</gene>